<organism evidence="3 4">
    <name type="scientific">Elliptochloris bilobata</name>
    <dbReference type="NCBI Taxonomy" id="381761"/>
    <lineage>
        <taxon>Eukaryota</taxon>
        <taxon>Viridiplantae</taxon>
        <taxon>Chlorophyta</taxon>
        <taxon>core chlorophytes</taxon>
        <taxon>Trebouxiophyceae</taxon>
        <taxon>Trebouxiophyceae incertae sedis</taxon>
        <taxon>Elliptochloris clade</taxon>
        <taxon>Elliptochloris</taxon>
    </lineage>
</organism>
<dbReference type="AlphaFoldDB" id="A0AAW1REL9"/>
<keyword evidence="2" id="KW-0472">Membrane</keyword>
<feature type="region of interest" description="Disordered" evidence="1">
    <location>
        <begin position="432"/>
        <end position="497"/>
    </location>
</feature>
<reference evidence="3 4" key="1">
    <citation type="journal article" date="2024" name="Nat. Commun.">
        <title>Phylogenomics reveals the evolutionary origins of lichenization in chlorophyte algae.</title>
        <authorList>
            <person name="Puginier C."/>
            <person name="Libourel C."/>
            <person name="Otte J."/>
            <person name="Skaloud P."/>
            <person name="Haon M."/>
            <person name="Grisel S."/>
            <person name="Petersen M."/>
            <person name="Berrin J.G."/>
            <person name="Delaux P.M."/>
            <person name="Dal Grande F."/>
            <person name="Keller J."/>
        </authorList>
    </citation>
    <scope>NUCLEOTIDE SEQUENCE [LARGE SCALE GENOMIC DNA]</scope>
    <source>
        <strain evidence="3 4">SAG 245.80</strain>
    </source>
</reference>
<feature type="compositionally biased region" description="Pro residues" evidence="1">
    <location>
        <begin position="432"/>
        <end position="441"/>
    </location>
</feature>
<feature type="compositionally biased region" description="Basic and acidic residues" evidence="1">
    <location>
        <begin position="479"/>
        <end position="494"/>
    </location>
</feature>
<evidence type="ECO:0000313" key="4">
    <source>
        <dbReference type="Proteomes" id="UP001445335"/>
    </source>
</evidence>
<comment type="caution">
    <text evidence="3">The sequence shown here is derived from an EMBL/GenBank/DDBJ whole genome shotgun (WGS) entry which is preliminary data.</text>
</comment>
<feature type="compositionally biased region" description="Basic and acidic residues" evidence="1">
    <location>
        <begin position="461"/>
        <end position="471"/>
    </location>
</feature>
<sequence>MAAQAAEAAGESPALAKPRAAGGTLGTLLHGVRLALLCAAAFAAVATVWAIARAKRCGDSRQGACGQRFSLDTSHLASTPAWFNDTCPLRFDRIPYEDLQNGSRPYLFGGVQRPQCTNCHIDTLWANFCQYKNSGPVCYDWDIDGLSREFVARAEAGNVGARELLDMTPCDLFSFIRGRTLWLIGDSIQQEYMRAMQCFVYEWWDMDIKHMDRYFPQATLEGLLGGWCVEMPESTKICHLRSNMGDWLVDTLLPRLPALGARRQDIIVLNFAVWINWAQTYREQIAYFAAYHRKHRQELPFIVWRDSSVQHFDTPTGDYECDGCPKAERPFNCHAIDNVTLAADGTLSTTDPVTQVIVEGGWRNKIALPAMHSLGIPVMNTWNSSATLWSYHYNYKGGEDCTHSCHPSAYQTWIYDLVVVLRANLHRLPSPYQPSPAPAPAPAAIAQGAHSAGGDVEEAALENRDNARDARGAAAQGEDTPRGSVEKASSDARDSGAMGSASRLESIAVVHLIQLVVQLTAA</sequence>
<dbReference type="EMBL" id="JALJOU010000041">
    <property type="protein sequence ID" value="KAK9832530.1"/>
    <property type="molecule type" value="Genomic_DNA"/>
</dbReference>
<evidence type="ECO:0000256" key="1">
    <source>
        <dbReference type="SAM" id="MobiDB-lite"/>
    </source>
</evidence>
<accession>A0AAW1REL9</accession>
<protein>
    <recommendedName>
        <fullName evidence="5">Trichome birefringence-like N-terminal domain-containing protein</fullName>
    </recommendedName>
</protein>
<keyword evidence="2" id="KW-0812">Transmembrane</keyword>
<evidence type="ECO:0000256" key="2">
    <source>
        <dbReference type="SAM" id="Phobius"/>
    </source>
</evidence>
<keyword evidence="2" id="KW-1133">Transmembrane helix</keyword>
<feature type="compositionally biased region" description="Low complexity" evidence="1">
    <location>
        <begin position="442"/>
        <end position="454"/>
    </location>
</feature>
<evidence type="ECO:0000313" key="3">
    <source>
        <dbReference type="EMBL" id="KAK9832530.1"/>
    </source>
</evidence>
<dbReference type="Proteomes" id="UP001445335">
    <property type="component" value="Unassembled WGS sequence"/>
</dbReference>
<feature type="transmembrane region" description="Helical" evidence="2">
    <location>
        <begin position="34"/>
        <end position="52"/>
    </location>
</feature>
<proteinExistence type="predicted"/>
<name>A0AAW1REL9_9CHLO</name>
<gene>
    <name evidence="3" type="ORF">WJX81_006130</name>
</gene>
<keyword evidence="4" id="KW-1185">Reference proteome</keyword>
<evidence type="ECO:0008006" key="5">
    <source>
        <dbReference type="Google" id="ProtNLM"/>
    </source>
</evidence>